<accession>A0AAN8I373</accession>
<feature type="region of interest" description="Disordered" evidence="1">
    <location>
        <begin position="67"/>
        <end position="114"/>
    </location>
</feature>
<organism evidence="2 3">
    <name type="scientific">Knufia fluminis</name>
    <dbReference type="NCBI Taxonomy" id="191047"/>
    <lineage>
        <taxon>Eukaryota</taxon>
        <taxon>Fungi</taxon>
        <taxon>Dikarya</taxon>
        <taxon>Ascomycota</taxon>
        <taxon>Pezizomycotina</taxon>
        <taxon>Eurotiomycetes</taxon>
        <taxon>Chaetothyriomycetidae</taxon>
        <taxon>Chaetothyriales</taxon>
        <taxon>Trichomeriaceae</taxon>
        <taxon>Knufia</taxon>
    </lineage>
</organism>
<comment type="caution">
    <text evidence="2">The sequence shown here is derived from an EMBL/GenBank/DDBJ whole genome shotgun (WGS) entry which is preliminary data.</text>
</comment>
<reference evidence="2 3" key="1">
    <citation type="submission" date="2022-12" db="EMBL/GenBank/DDBJ databases">
        <title>Genomic features and morphological characterization of a novel Knufia sp. strain isolated from spacecraft assembly facility.</title>
        <authorList>
            <person name="Teixeira M."/>
            <person name="Chander A.M."/>
            <person name="Stajich J.E."/>
            <person name="Venkateswaran K."/>
        </authorList>
    </citation>
    <scope>NUCLEOTIDE SEQUENCE [LARGE SCALE GENOMIC DNA]</scope>
    <source>
        <strain evidence="2 3">FJI-L2-BK-P2</strain>
    </source>
</reference>
<dbReference type="Proteomes" id="UP001316803">
    <property type="component" value="Unassembled WGS sequence"/>
</dbReference>
<dbReference type="AlphaFoldDB" id="A0AAN8I373"/>
<evidence type="ECO:0000313" key="3">
    <source>
        <dbReference type="Proteomes" id="UP001316803"/>
    </source>
</evidence>
<gene>
    <name evidence="2" type="ORF">OHC33_008930</name>
</gene>
<keyword evidence="3" id="KW-1185">Reference proteome</keyword>
<feature type="region of interest" description="Disordered" evidence="1">
    <location>
        <begin position="144"/>
        <end position="170"/>
    </location>
</feature>
<name>A0AAN8I373_9EURO</name>
<sequence>MRCLCGRKFCYTCGATYESRRTCKCQMNFEPHHRDEEDEGVGRGRDNATRWDSFERTSTTRALRLEPRRGERVERIREQAPRPKPFAPRPTTTAVEATPQARAEAQPSPTTLYWNRLPGDISFAPTEDPDSDIEIEPIPISTESNTASLTYPPAPEERRSSPGPEFPHTQQAFDCPHTVLTGVVAPRCHGCLRPQQKMRRCLFCRAVMCLGCLEVAQTGFWEGSGSDEEDEGI</sequence>
<feature type="compositionally biased region" description="Basic and acidic residues" evidence="1">
    <location>
        <begin position="67"/>
        <end position="81"/>
    </location>
</feature>
<dbReference type="EMBL" id="JAKLMC020000030">
    <property type="protein sequence ID" value="KAK5949969.1"/>
    <property type="molecule type" value="Genomic_DNA"/>
</dbReference>
<protein>
    <submittedName>
        <fullName evidence="2">Uncharacterized protein</fullName>
    </submittedName>
</protein>
<evidence type="ECO:0000313" key="2">
    <source>
        <dbReference type="EMBL" id="KAK5949969.1"/>
    </source>
</evidence>
<evidence type="ECO:0000256" key="1">
    <source>
        <dbReference type="SAM" id="MobiDB-lite"/>
    </source>
</evidence>
<proteinExistence type="predicted"/>